<dbReference type="InterPro" id="IPR054368">
    <property type="entry name" value="Alp7A-like_C"/>
</dbReference>
<reference evidence="3 4" key="1">
    <citation type="submission" date="2022-05" db="EMBL/GenBank/DDBJ databases">
        <title>Genome Sequencing of Bee-Associated Microbes.</title>
        <authorList>
            <person name="Dunlap C."/>
        </authorList>
    </citation>
    <scope>NUCLEOTIDE SEQUENCE [LARGE SCALE GENOMIC DNA]</scope>
    <source>
        <strain evidence="3 4">NRRL BD-083</strain>
    </source>
</reference>
<feature type="domain" description="Alp7A-like C-terminal" evidence="2">
    <location>
        <begin position="195"/>
        <end position="315"/>
    </location>
</feature>
<evidence type="ECO:0000313" key="3">
    <source>
        <dbReference type="EMBL" id="MCY9546760.1"/>
    </source>
</evidence>
<evidence type="ECO:0000259" key="2">
    <source>
        <dbReference type="Pfam" id="PF22128"/>
    </source>
</evidence>
<feature type="domain" description="Actin-like protein N-terminal" evidence="1">
    <location>
        <begin position="5"/>
        <end position="169"/>
    </location>
</feature>
<accession>A0ABT4EM67</accession>
<gene>
    <name evidence="3" type="primary">parM</name>
    <name evidence="3" type="ORF">M5W82_07315</name>
</gene>
<dbReference type="Pfam" id="PF17989">
    <property type="entry name" value="ALP_N"/>
    <property type="match status" value="1"/>
</dbReference>
<organism evidence="3 4">
    <name type="scientific">Lysinibacillus xylanilyticus</name>
    <dbReference type="NCBI Taxonomy" id="582475"/>
    <lineage>
        <taxon>Bacteria</taxon>
        <taxon>Bacillati</taxon>
        <taxon>Bacillota</taxon>
        <taxon>Bacilli</taxon>
        <taxon>Bacillales</taxon>
        <taxon>Bacillaceae</taxon>
        <taxon>Lysinibacillus</taxon>
    </lineage>
</organism>
<dbReference type="Proteomes" id="UP001527052">
    <property type="component" value="Unassembled WGS sequence"/>
</dbReference>
<protein>
    <submittedName>
        <fullName evidence="3">Plasmid segregation protein ParM</fullName>
    </submittedName>
</protein>
<dbReference type="Pfam" id="PF22128">
    <property type="entry name" value="Alp7A_like_C"/>
    <property type="match status" value="1"/>
</dbReference>
<dbReference type="InterPro" id="IPR040607">
    <property type="entry name" value="ALP_N"/>
</dbReference>
<dbReference type="RefSeq" id="WP_268636947.1">
    <property type="nucleotide sequence ID" value="NZ_JAMDLZ010000012.1"/>
</dbReference>
<evidence type="ECO:0000313" key="4">
    <source>
        <dbReference type="Proteomes" id="UP001527052"/>
    </source>
</evidence>
<name>A0ABT4EM67_9BACI</name>
<dbReference type="InterPro" id="IPR043129">
    <property type="entry name" value="ATPase_NBD"/>
</dbReference>
<evidence type="ECO:0000259" key="1">
    <source>
        <dbReference type="Pfam" id="PF17989"/>
    </source>
</evidence>
<dbReference type="SUPFAM" id="SSF53067">
    <property type="entry name" value="Actin-like ATPase domain"/>
    <property type="match status" value="2"/>
</dbReference>
<dbReference type="Gene3D" id="3.30.420.40">
    <property type="match status" value="2"/>
</dbReference>
<comment type="caution">
    <text evidence="3">The sequence shown here is derived from an EMBL/GenBank/DDBJ whole genome shotgun (WGS) entry which is preliminary data.</text>
</comment>
<proteinExistence type="predicted"/>
<sequence length="358" mass="40307">MQLFALDLGNRQVKLMSEKATKVLPSYFVNAAEYGKRDVLALGKKEKEQTTSDYVTGRDADFTYVWGTGLDINRKRVTDTLDFNRRYDTLEFKVLADLALTELARDFKESTKSAIDVAVVTGVPTDDYDNDETIKHIRNALIGVHSASIDGVDHYVHVRSVDVLMQPVGTAIDAMVDALGNIKEDNDIEDGYIGVVDVGGGTVIINAFDKMNLDTKHRVQMEDGSYSLFTEIRNRIIDKGYKISEHEVEQIVRDGNDKEVYTWSPNGRETLDFTDMIMKERKLYTRNIAQSVKSTFKAMSSMRKIYVTGGTANLLIKDEFTRVVKIAHFVNDSETANVRGYYKYGLINEVTAVDEATN</sequence>
<dbReference type="EMBL" id="JAMDLZ010000012">
    <property type="protein sequence ID" value="MCY9546760.1"/>
    <property type="molecule type" value="Genomic_DNA"/>
</dbReference>
<dbReference type="CDD" id="cd24021">
    <property type="entry name" value="ASKHA_NBD_ParM_Psk41-like"/>
    <property type="match status" value="1"/>
</dbReference>
<keyword evidence="4" id="KW-1185">Reference proteome</keyword>